<feature type="compositionally biased region" description="Basic and acidic residues" evidence="1">
    <location>
        <begin position="365"/>
        <end position="375"/>
    </location>
</feature>
<reference evidence="3" key="1">
    <citation type="submission" date="2014-01" db="EMBL/GenBank/DDBJ databases">
        <title>The genome of the white-rot fungus Pycnoporus cinnabarinus: a basidiomycete model with a versatile arsenal for lignocellulosic biomass breakdown.</title>
        <authorList>
            <person name="Levasseur A."/>
            <person name="Lomascolo A."/>
            <person name="Ruiz-Duenas F.J."/>
            <person name="Uzan E."/>
            <person name="Piumi F."/>
            <person name="Kues U."/>
            <person name="Ram A.F.J."/>
            <person name="Murat C."/>
            <person name="Haon M."/>
            <person name="Benoit I."/>
            <person name="Arfi Y."/>
            <person name="Chevret D."/>
            <person name="Drula E."/>
            <person name="Kwon M.J."/>
            <person name="Gouret P."/>
            <person name="Lesage-Meessen L."/>
            <person name="Lombard V."/>
            <person name="Mariette J."/>
            <person name="Noirot C."/>
            <person name="Park J."/>
            <person name="Patyshakuliyeva A."/>
            <person name="Wieneger R.A.B."/>
            <person name="Wosten H.A.B."/>
            <person name="Martin F."/>
            <person name="Coutinho P.M."/>
            <person name="de Vries R."/>
            <person name="Martinez A.T."/>
            <person name="Klopp C."/>
            <person name="Pontarotti P."/>
            <person name="Henrissat B."/>
            <person name="Record E."/>
        </authorList>
    </citation>
    <scope>NUCLEOTIDE SEQUENCE [LARGE SCALE GENOMIC DNA]</scope>
    <source>
        <strain evidence="3">BRFM137</strain>
    </source>
</reference>
<proteinExistence type="predicted"/>
<dbReference type="GO" id="GO:0007094">
    <property type="term" value="P:mitotic spindle assembly checkpoint signaling"/>
    <property type="evidence" value="ECO:0007669"/>
    <property type="project" value="TreeGrafter"/>
</dbReference>
<feature type="compositionally biased region" description="Basic and acidic residues" evidence="1">
    <location>
        <begin position="383"/>
        <end position="396"/>
    </location>
</feature>
<keyword evidence="4" id="KW-1185">Reference proteome</keyword>
<dbReference type="Gene3D" id="1.10.357.150">
    <property type="match status" value="1"/>
</dbReference>
<dbReference type="InterPro" id="IPR046362">
    <property type="entry name" value="Zw10/DSL1_C_sf"/>
</dbReference>
<evidence type="ECO:0000256" key="1">
    <source>
        <dbReference type="SAM" id="MobiDB-lite"/>
    </source>
</evidence>
<protein>
    <recommendedName>
        <fullName evidence="2">ZW10 C-terminal helical domain-containing protein</fullName>
    </recommendedName>
</protein>
<sequence length="874" mass="96461">MAFPIPSHLPRKKDTRDVSTQILTKISETTLKDLNAKSASDWVSELDNTLRITKKRIHDRISSDLPEFQRQYDTAVSVQERLRSLSDNVDVLEESITDPQNAPEPLQRSEVMADLKRRCTALGNRTAEQLVQAYNRSITISTSEVIVRPTVQVPQSALTFPLTAILASMTPSALATHISTLRRDILAHCVDYVLKQPIAISEANSSDISGPAEHKITLYPAPPGETDLIARLDDLTIIMTFLNDYLLPHFPAAERKSLALSLSTPLRTAILNQLLLPHLPSSLSKLPDYLLFAERAVQVEDQIVVKMLGDATGERSIKAWVDNIGLHYERKRRAEILDRARAIFVSPDDEGRSFRVEVTLDLEERSPSIPAEEKVQTANGTTHDGKTNGNGHHEAISEEAESAWDFEEETTVRSEESSGNGWGFDDDAEPDVTPQPHAGSSDGPAPNQPPTAEGTVAAENTDDAWGWNDDTSPTAAEDEAVEDPWDDPWDEKPSEPEPTVSSPITAPKPAKGLQKFPKSTPSTPAIPPQSSPSQAQARSLQSPPPTRSLAQQTLLPMQAKPTQVTESYVVSGRTKDLLQLLEDVLHEGTELVSSGVLKPTVAMSPGNLLMQAAPMALELFRALVPIANATLLQQSPKEPMRFANDCRFVGEELVRIVSRLTGPKAATQDKLQEGVESLRVLADSWFEDAIAKEERLIDKLLDGARGFIDTTHQERYDECESAINEVLQRIRRVVPEWKAVLAKSRYYDALGALVETAISRVLGDILALEDITEVESHRLSELCRILNALEGLFVEDPEQPSFVVSYVPSWLKFSYLSELLEASIADISYLFEEGALVDFEIDELVKLVRALFADTPLRASTISRLLQGHPVRGS</sequence>
<feature type="compositionally biased region" description="Acidic residues" evidence="1">
    <location>
        <begin position="476"/>
        <end position="489"/>
    </location>
</feature>
<dbReference type="Proteomes" id="UP000029665">
    <property type="component" value="Unassembled WGS sequence"/>
</dbReference>
<name>A0A060S6C6_PYCCI</name>
<feature type="compositionally biased region" description="Low complexity" evidence="1">
    <location>
        <begin position="531"/>
        <end position="541"/>
    </location>
</feature>
<feature type="region of interest" description="Disordered" evidence="1">
    <location>
        <begin position="365"/>
        <end position="548"/>
    </location>
</feature>
<dbReference type="HOGENOM" id="CLU_012968_0_0_1"/>
<feature type="domain" description="ZW10 C-terminal helical" evidence="2">
    <location>
        <begin position="722"/>
        <end position="865"/>
    </location>
</feature>
<dbReference type="InterPro" id="IPR055148">
    <property type="entry name" value="ZW10_C_2"/>
</dbReference>
<gene>
    <name evidence="3" type="ORF">BN946_scf184766.g1</name>
</gene>
<organism evidence="3 4">
    <name type="scientific">Pycnoporus cinnabarinus</name>
    <name type="common">Cinnabar-red polypore</name>
    <name type="synonym">Trametes cinnabarina</name>
    <dbReference type="NCBI Taxonomy" id="5643"/>
    <lineage>
        <taxon>Eukaryota</taxon>
        <taxon>Fungi</taxon>
        <taxon>Dikarya</taxon>
        <taxon>Basidiomycota</taxon>
        <taxon>Agaricomycotina</taxon>
        <taxon>Agaricomycetes</taxon>
        <taxon>Polyporales</taxon>
        <taxon>Polyporaceae</taxon>
        <taxon>Trametes</taxon>
    </lineage>
</organism>
<feature type="compositionally biased region" description="Acidic residues" evidence="1">
    <location>
        <begin position="397"/>
        <end position="409"/>
    </location>
</feature>
<accession>A0A060S6C6</accession>
<dbReference type="STRING" id="5643.A0A060S6C6"/>
<dbReference type="GO" id="GO:1990423">
    <property type="term" value="C:RZZ complex"/>
    <property type="evidence" value="ECO:0007669"/>
    <property type="project" value="TreeGrafter"/>
</dbReference>
<evidence type="ECO:0000313" key="4">
    <source>
        <dbReference type="Proteomes" id="UP000029665"/>
    </source>
</evidence>
<dbReference type="PANTHER" id="PTHR12205:SF0">
    <property type="entry name" value="CENTROMERE_KINETOCHORE PROTEIN ZW10 HOMOLOG"/>
    <property type="match status" value="1"/>
</dbReference>
<evidence type="ECO:0000313" key="3">
    <source>
        <dbReference type="EMBL" id="CDO69756.1"/>
    </source>
</evidence>
<dbReference type="GO" id="GO:0006888">
    <property type="term" value="P:endoplasmic reticulum to Golgi vesicle-mediated transport"/>
    <property type="evidence" value="ECO:0007669"/>
    <property type="project" value="TreeGrafter"/>
</dbReference>
<dbReference type="Pfam" id="PF22766">
    <property type="entry name" value="ZW10_C2"/>
    <property type="match status" value="1"/>
</dbReference>
<dbReference type="OrthoDB" id="534815at2759"/>
<dbReference type="AlphaFoldDB" id="A0A060S6C6"/>
<dbReference type="OMA" id="REVQYSQ"/>
<dbReference type="EMBL" id="CCBP010000055">
    <property type="protein sequence ID" value="CDO69756.1"/>
    <property type="molecule type" value="Genomic_DNA"/>
</dbReference>
<evidence type="ECO:0000259" key="2">
    <source>
        <dbReference type="Pfam" id="PF22766"/>
    </source>
</evidence>
<dbReference type="GO" id="GO:0005737">
    <property type="term" value="C:cytoplasm"/>
    <property type="evidence" value="ECO:0007669"/>
    <property type="project" value="GOC"/>
</dbReference>
<comment type="caution">
    <text evidence="3">The sequence shown here is derived from an EMBL/GenBank/DDBJ whole genome shotgun (WGS) entry which is preliminary data.</text>
</comment>
<dbReference type="PANTHER" id="PTHR12205">
    <property type="entry name" value="CENTROMERE/KINETOCHORE PROTEIN ZW10"/>
    <property type="match status" value="1"/>
</dbReference>